<feature type="region of interest" description="Disordered" evidence="1">
    <location>
        <begin position="544"/>
        <end position="567"/>
    </location>
</feature>
<accession>A0A165DI24</accession>
<feature type="compositionally biased region" description="Acidic residues" evidence="1">
    <location>
        <begin position="267"/>
        <end position="288"/>
    </location>
</feature>
<dbReference type="Proteomes" id="UP000077266">
    <property type="component" value="Unassembled WGS sequence"/>
</dbReference>
<feature type="compositionally biased region" description="Polar residues" evidence="1">
    <location>
        <begin position="242"/>
        <end position="259"/>
    </location>
</feature>
<name>A0A165DI24_EXIGL</name>
<feature type="compositionally biased region" description="Low complexity" evidence="1">
    <location>
        <begin position="153"/>
        <end position="218"/>
    </location>
</feature>
<dbReference type="AlphaFoldDB" id="A0A165DI24"/>
<gene>
    <name evidence="2" type="ORF">EXIGLDRAFT_727019</name>
</gene>
<keyword evidence="3" id="KW-1185">Reference proteome</keyword>
<evidence type="ECO:0000256" key="1">
    <source>
        <dbReference type="SAM" id="MobiDB-lite"/>
    </source>
</evidence>
<feature type="region of interest" description="Disordered" evidence="1">
    <location>
        <begin position="1"/>
        <end position="290"/>
    </location>
</feature>
<dbReference type="InParanoid" id="A0A165DI24"/>
<organism evidence="2 3">
    <name type="scientific">Exidia glandulosa HHB12029</name>
    <dbReference type="NCBI Taxonomy" id="1314781"/>
    <lineage>
        <taxon>Eukaryota</taxon>
        <taxon>Fungi</taxon>
        <taxon>Dikarya</taxon>
        <taxon>Basidiomycota</taxon>
        <taxon>Agaricomycotina</taxon>
        <taxon>Agaricomycetes</taxon>
        <taxon>Auriculariales</taxon>
        <taxon>Exidiaceae</taxon>
        <taxon>Exidia</taxon>
    </lineage>
</organism>
<protein>
    <submittedName>
        <fullName evidence="2">Uncharacterized protein</fullName>
    </submittedName>
</protein>
<dbReference type="EMBL" id="KV426219">
    <property type="protein sequence ID" value="KZV84580.1"/>
    <property type="molecule type" value="Genomic_DNA"/>
</dbReference>
<feature type="compositionally biased region" description="Pro residues" evidence="1">
    <location>
        <begin position="547"/>
        <end position="564"/>
    </location>
</feature>
<sequence length="649" mass="68720">MADTNSASNPLPAIDPALHTGGSVDDHPQSGSSRAPPADPKSGPRSFEQSQGHGSHFHPPALNPAALHAAQALARRRVPPSSGPPPLPPGAAPFPGYFPYPYPYYHPDARHGPPPMFSHNGRPVYPPGPPLRGSTPGPSPARAQTTGPGPFISRPAGASTSSTSAHSLAPGSSSARSTASAPSSANTATHTTPAPSRSSSSSSSASTGTQPISISPSPSLSPSPPPHRPSQPQGREPRRTADSTPRSSVRTPRASSNDATPEHGAEDNDDDYDDDIQVVENSDNDADDPATQRLLFKFNCTVTVLRNDPNHTGKGAPKLIQTNKPLGCQILCVTREGFLDCIFGAHDIRGAYKVTTSGPPFQIYWSGISKGSAPSISTNKEWSEVKRQLRENKVRNVTVQFNSVECTAWLSGSATLAGSPLANAVAPPTPYTGSVKPTMSVFSANVLAGTEQMKEITKEWWCDTHQGVCIRDKADATSAHKTLINEHLRLWSIAKMNGHATVHEPPAGLLDGVTPTNPGRRRHVPPSNTGNDTLTAAVTALVHRSLEPPPPPRPVNPPSSPPPGALDDHLQIAINQFARRTPSVSAAEAKQAYDALRAEGYVPASFESISVEEVVQVTSLKRGAAAALRTSIMHWHNNIEGKRKRQRTQ</sequence>
<reference evidence="2 3" key="1">
    <citation type="journal article" date="2016" name="Mol. Biol. Evol.">
        <title>Comparative Genomics of Early-Diverging Mushroom-Forming Fungi Provides Insights into the Origins of Lignocellulose Decay Capabilities.</title>
        <authorList>
            <person name="Nagy L.G."/>
            <person name="Riley R."/>
            <person name="Tritt A."/>
            <person name="Adam C."/>
            <person name="Daum C."/>
            <person name="Floudas D."/>
            <person name="Sun H."/>
            <person name="Yadav J.S."/>
            <person name="Pangilinan J."/>
            <person name="Larsson K.H."/>
            <person name="Matsuura K."/>
            <person name="Barry K."/>
            <person name="Labutti K."/>
            <person name="Kuo R."/>
            <person name="Ohm R.A."/>
            <person name="Bhattacharya S.S."/>
            <person name="Shirouzu T."/>
            <person name="Yoshinaga Y."/>
            <person name="Martin F.M."/>
            <person name="Grigoriev I.V."/>
            <person name="Hibbett D.S."/>
        </authorList>
    </citation>
    <scope>NUCLEOTIDE SEQUENCE [LARGE SCALE GENOMIC DNA]</scope>
    <source>
        <strain evidence="2 3">HHB12029</strain>
    </source>
</reference>
<feature type="compositionally biased region" description="Pro residues" evidence="1">
    <location>
        <begin position="219"/>
        <end position="229"/>
    </location>
</feature>
<feature type="compositionally biased region" description="Pro residues" evidence="1">
    <location>
        <begin position="81"/>
        <end position="104"/>
    </location>
</feature>
<proteinExistence type="predicted"/>
<evidence type="ECO:0000313" key="3">
    <source>
        <dbReference type="Proteomes" id="UP000077266"/>
    </source>
</evidence>
<feature type="compositionally biased region" description="Low complexity" evidence="1">
    <location>
        <begin position="57"/>
        <end position="73"/>
    </location>
</feature>
<evidence type="ECO:0000313" key="2">
    <source>
        <dbReference type="EMBL" id="KZV84580.1"/>
    </source>
</evidence>
<dbReference type="OrthoDB" id="2756231at2759"/>